<dbReference type="PANTHER" id="PTHR12801:SF115">
    <property type="entry name" value="FI18136P1-RELATED"/>
    <property type="match status" value="1"/>
</dbReference>
<dbReference type="InterPro" id="IPR047021">
    <property type="entry name" value="REXO1/3/4-like"/>
</dbReference>
<accession>A0AAV4SIC2</accession>
<protein>
    <submittedName>
        <fullName evidence="10">Exonuclease GOR</fullName>
    </submittedName>
</protein>
<proteinExistence type="inferred from homology"/>
<dbReference type="SUPFAM" id="SSF53098">
    <property type="entry name" value="Ribonuclease H-like"/>
    <property type="match status" value="1"/>
</dbReference>
<gene>
    <name evidence="10" type="primary">REXO1L1P</name>
    <name evidence="10" type="ORF">CDAR_439991</name>
</gene>
<evidence type="ECO:0000313" key="11">
    <source>
        <dbReference type="Proteomes" id="UP001054837"/>
    </source>
</evidence>
<evidence type="ECO:0000256" key="7">
    <source>
        <dbReference type="SAM" id="MobiDB-lite"/>
    </source>
</evidence>
<dbReference type="GO" id="GO:0010629">
    <property type="term" value="P:negative regulation of gene expression"/>
    <property type="evidence" value="ECO:0007669"/>
    <property type="project" value="UniProtKB-ARBA"/>
</dbReference>
<evidence type="ECO:0000256" key="8">
    <source>
        <dbReference type="SAM" id="SignalP"/>
    </source>
</evidence>
<dbReference type="GO" id="GO:0004527">
    <property type="term" value="F:exonuclease activity"/>
    <property type="evidence" value="ECO:0007669"/>
    <property type="project" value="UniProtKB-KW"/>
</dbReference>
<evidence type="ECO:0000256" key="4">
    <source>
        <dbReference type="ARBA" id="ARBA00022801"/>
    </source>
</evidence>
<feature type="signal peptide" evidence="8">
    <location>
        <begin position="1"/>
        <end position="20"/>
    </location>
</feature>
<dbReference type="GO" id="GO:0003676">
    <property type="term" value="F:nucleic acid binding"/>
    <property type="evidence" value="ECO:0007669"/>
    <property type="project" value="InterPro"/>
</dbReference>
<dbReference type="Gene3D" id="3.30.420.10">
    <property type="entry name" value="Ribonuclease H-like superfamily/Ribonuclease H"/>
    <property type="match status" value="1"/>
</dbReference>
<feature type="domain" description="Exonuclease" evidence="9">
    <location>
        <begin position="233"/>
        <end position="392"/>
    </location>
</feature>
<comment type="similarity">
    <text evidence="2">Belongs to the REXO1/REXO3 family.</text>
</comment>
<keyword evidence="3" id="KW-0540">Nuclease</keyword>
<keyword evidence="11" id="KW-1185">Reference proteome</keyword>
<dbReference type="GO" id="GO:0005634">
    <property type="term" value="C:nucleus"/>
    <property type="evidence" value="ECO:0007669"/>
    <property type="project" value="UniProtKB-SubCell"/>
</dbReference>
<keyword evidence="5 10" id="KW-0269">Exonuclease</keyword>
<evidence type="ECO:0000259" key="9">
    <source>
        <dbReference type="SMART" id="SM00479"/>
    </source>
</evidence>
<feature type="chain" id="PRO_5044011252" evidence="8">
    <location>
        <begin position="21"/>
        <end position="421"/>
    </location>
</feature>
<dbReference type="InterPro" id="IPR012337">
    <property type="entry name" value="RNaseH-like_sf"/>
</dbReference>
<evidence type="ECO:0000256" key="6">
    <source>
        <dbReference type="ARBA" id="ARBA00023242"/>
    </source>
</evidence>
<feature type="compositionally biased region" description="Basic residues" evidence="7">
    <location>
        <begin position="62"/>
        <end position="75"/>
    </location>
</feature>
<dbReference type="InterPro" id="IPR036397">
    <property type="entry name" value="RNaseH_sf"/>
</dbReference>
<dbReference type="SMART" id="SM00479">
    <property type="entry name" value="EXOIII"/>
    <property type="match status" value="1"/>
</dbReference>
<evidence type="ECO:0000256" key="5">
    <source>
        <dbReference type="ARBA" id="ARBA00022839"/>
    </source>
</evidence>
<sequence length="421" mass="48297">MEFKAMFMLIFVALINPVVRYDNHENNTEDNEERTGFQEKKMNSSEQQDESDKDSTIPPSNKKGKKSRKNQKKKKENIVSNIDHSRPPTKHYEILDIFLDLGMDHYNLYCNLLKYVLSDEELRQNRFPHPQTLSFQKNFRPVSETFRICIRCRESYEILENGDYVSSTKCMHHPLKAVFDEFRNGHFYRCCGVVRGGPPCVQSPHHVSLMYSKLKEYSEIQARKHQKKDLQNGIYALDCEMSYTTSGLEVTKVGVVNAQGLTVYETYVRPNARVLDYNTRFSGITAKDLAGVTTTLLDVKARLMQLFDSNTILIGHAINNDLEALGLLHKRIIDTSVLYPNPVNPLQKKSLRALAAEYLAASIQDNSQGHDCIEDCRATMQLALLKVKQQGVLRPNNRLRLSGVRNQCCTNVCMNYTNLRT</sequence>
<comment type="subcellular location">
    <subcellularLocation>
        <location evidence="1">Nucleus</location>
    </subcellularLocation>
</comment>
<keyword evidence="4" id="KW-0378">Hydrolase</keyword>
<feature type="compositionally biased region" description="Basic and acidic residues" evidence="7">
    <location>
        <begin position="25"/>
        <end position="43"/>
    </location>
</feature>
<dbReference type="PANTHER" id="PTHR12801">
    <property type="entry name" value="RNA EXONUCLEASE REXO1 / RECO3 FAMILY MEMBER-RELATED"/>
    <property type="match status" value="1"/>
</dbReference>
<dbReference type="AlphaFoldDB" id="A0AAV4SIC2"/>
<dbReference type="CDD" id="cd06145">
    <property type="entry name" value="REX1_like"/>
    <property type="match status" value="1"/>
</dbReference>
<feature type="region of interest" description="Disordered" evidence="7">
    <location>
        <begin position="25"/>
        <end position="84"/>
    </location>
</feature>
<evidence type="ECO:0000313" key="10">
    <source>
        <dbReference type="EMBL" id="GIY33104.1"/>
    </source>
</evidence>
<reference evidence="10 11" key="1">
    <citation type="submission" date="2021-06" db="EMBL/GenBank/DDBJ databases">
        <title>Caerostris darwini draft genome.</title>
        <authorList>
            <person name="Kono N."/>
            <person name="Arakawa K."/>
        </authorList>
    </citation>
    <scope>NUCLEOTIDE SEQUENCE [LARGE SCALE GENOMIC DNA]</scope>
</reference>
<dbReference type="InterPro" id="IPR013520">
    <property type="entry name" value="Ribonucl_H"/>
</dbReference>
<comment type="caution">
    <text evidence="10">The sequence shown here is derived from an EMBL/GenBank/DDBJ whole genome shotgun (WGS) entry which is preliminary data.</text>
</comment>
<evidence type="ECO:0000256" key="2">
    <source>
        <dbReference type="ARBA" id="ARBA00006357"/>
    </source>
</evidence>
<dbReference type="FunFam" id="3.30.420.10:FF:000031">
    <property type="entry name" value="RNA exonuclease 1"/>
    <property type="match status" value="1"/>
</dbReference>
<keyword evidence="8" id="KW-0732">Signal</keyword>
<organism evidence="10 11">
    <name type="scientific">Caerostris darwini</name>
    <dbReference type="NCBI Taxonomy" id="1538125"/>
    <lineage>
        <taxon>Eukaryota</taxon>
        <taxon>Metazoa</taxon>
        <taxon>Ecdysozoa</taxon>
        <taxon>Arthropoda</taxon>
        <taxon>Chelicerata</taxon>
        <taxon>Arachnida</taxon>
        <taxon>Araneae</taxon>
        <taxon>Araneomorphae</taxon>
        <taxon>Entelegynae</taxon>
        <taxon>Araneoidea</taxon>
        <taxon>Araneidae</taxon>
        <taxon>Caerostris</taxon>
    </lineage>
</organism>
<dbReference type="Proteomes" id="UP001054837">
    <property type="component" value="Unassembled WGS sequence"/>
</dbReference>
<evidence type="ECO:0000256" key="3">
    <source>
        <dbReference type="ARBA" id="ARBA00022722"/>
    </source>
</evidence>
<dbReference type="EMBL" id="BPLQ01007901">
    <property type="protein sequence ID" value="GIY33104.1"/>
    <property type="molecule type" value="Genomic_DNA"/>
</dbReference>
<name>A0AAV4SIC2_9ARAC</name>
<dbReference type="InterPro" id="IPR034922">
    <property type="entry name" value="REX1-like_exo"/>
</dbReference>
<keyword evidence="6" id="KW-0539">Nucleus</keyword>
<dbReference type="Pfam" id="PF00929">
    <property type="entry name" value="RNase_T"/>
    <property type="match status" value="1"/>
</dbReference>
<evidence type="ECO:0000256" key="1">
    <source>
        <dbReference type="ARBA" id="ARBA00004123"/>
    </source>
</evidence>